<evidence type="ECO:0000313" key="1">
    <source>
        <dbReference type="EMBL" id="MFM9331258.1"/>
    </source>
</evidence>
<organism evidence="1 2">
    <name type="scientific">Paenibacillus mesotrionivorans</name>
    <dbReference type="NCBI Taxonomy" id="3160968"/>
    <lineage>
        <taxon>Bacteria</taxon>
        <taxon>Bacillati</taxon>
        <taxon>Bacillota</taxon>
        <taxon>Bacilli</taxon>
        <taxon>Bacillales</taxon>
        <taxon>Paenibacillaceae</taxon>
        <taxon>Paenibacillus</taxon>
    </lineage>
</organism>
<dbReference type="Proteomes" id="UP001631969">
    <property type="component" value="Unassembled WGS sequence"/>
</dbReference>
<reference evidence="1" key="1">
    <citation type="submission" date="2024-12" db="EMBL/GenBank/DDBJ databases">
        <authorList>
            <person name="Wu N."/>
        </authorList>
    </citation>
    <scope>NUCLEOTIDE SEQUENCE</scope>
    <source>
        <strain evidence="1">P15</strain>
    </source>
</reference>
<proteinExistence type="predicted"/>
<sequence>MMIELKRTSSEDTDFETLTGLLDQDLERRYPGTRDFFQPLNKIKLDAKAVVAYEDGKPVGCGCYREAAEGQTVEIKRMYVLDENRGRGIAGQVLRELETWAKEAGKKRAILETGRGQPEAIALYTKSGYAEIDRYAPYTDREDSVCMGKDL</sequence>
<name>A0ACC7P2I5_9BACL</name>
<keyword evidence="2" id="KW-1185">Reference proteome</keyword>
<protein>
    <submittedName>
        <fullName evidence="1">GNAT family N-acetyltransferase</fullName>
    </submittedName>
</protein>
<comment type="caution">
    <text evidence="1">The sequence shown here is derived from an EMBL/GenBank/DDBJ whole genome shotgun (WGS) entry which is preliminary data.</text>
</comment>
<dbReference type="EMBL" id="JBJURJ010000017">
    <property type="protein sequence ID" value="MFM9331258.1"/>
    <property type="molecule type" value="Genomic_DNA"/>
</dbReference>
<evidence type="ECO:0000313" key="2">
    <source>
        <dbReference type="Proteomes" id="UP001631969"/>
    </source>
</evidence>
<accession>A0ACC7P2I5</accession>
<gene>
    <name evidence="1" type="ORF">ACI1P1_23465</name>
</gene>